<dbReference type="Gene3D" id="2.30.130.40">
    <property type="entry name" value="LON domain-like"/>
    <property type="match status" value="1"/>
</dbReference>
<dbReference type="Gene3D" id="1.10.4060.10">
    <property type="entry name" value="BPP1347 like domain"/>
    <property type="match status" value="1"/>
</dbReference>
<accession>A0A4R1JAE6</accession>
<dbReference type="InterPro" id="IPR046336">
    <property type="entry name" value="Lon_prtase_N_sf"/>
</dbReference>
<dbReference type="SUPFAM" id="SSF88697">
    <property type="entry name" value="PUA domain-like"/>
    <property type="match status" value="1"/>
</dbReference>
<dbReference type="AlphaFoldDB" id="A0A4R1JAE6"/>
<name>A0A4R1JAE6_9GAMM</name>
<dbReference type="EMBL" id="SMGD01000014">
    <property type="protein sequence ID" value="TCK47588.1"/>
    <property type="molecule type" value="Genomic_DNA"/>
</dbReference>
<dbReference type="PANTHER" id="PTHR46732:SF8">
    <property type="entry name" value="ATP-DEPENDENT PROTEASE LA (LON) DOMAIN PROTEIN"/>
    <property type="match status" value="1"/>
</dbReference>
<comment type="caution">
    <text evidence="2">The sequence shown here is derived from an EMBL/GenBank/DDBJ whole genome shotgun (WGS) entry which is preliminary data.</text>
</comment>
<keyword evidence="3" id="KW-1185">Reference proteome</keyword>
<evidence type="ECO:0000313" key="3">
    <source>
        <dbReference type="Proteomes" id="UP000295565"/>
    </source>
</evidence>
<proteinExistence type="predicted"/>
<protein>
    <recommendedName>
        <fullName evidence="1">Lon N-terminal domain-containing protein</fullName>
    </recommendedName>
</protein>
<dbReference type="SMART" id="SM00464">
    <property type="entry name" value="LON"/>
    <property type="match status" value="1"/>
</dbReference>
<dbReference type="Proteomes" id="UP000295565">
    <property type="component" value="Unassembled WGS sequence"/>
</dbReference>
<sequence length="206" mass="23931">MESNLLPVGWTNRLKTQQLLPIFPFPAQLMPDGKLALRIFEPRYLRMVKECAQNRSAFGIVMMDCCEVYSRTMAVQPIGTSAKIIDFDQLEHNVLEITVYGGPCFKINEIKVERDGLNIANIEYIPLWPAQALTKREHYIAQQLCTIYEQYPKLGDLYTSRKLNNLTWLCQRWLEILPLRVGQKQELMATDTCERTHQLLTKLLQL</sequence>
<organism evidence="2 3">
    <name type="scientific">Celerinatantimonas diazotrophica</name>
    <dbReference type="NCBI Taxonomy" id="412034"/>
    <lineage>
        <taxon>Bacteria</taxon>
        <taxon>Pseudomonadati</taxon>
        <taxon>Pseudomonadota</taxon>
        <taxon>Gammaproteobacteria</taxon>
        <taxon>Celerinatantimonadaceae</taxon>
        <taxon>Celerinatantimonas</taxon>
    </lineage>
</organism>
<evidence type="ECO:0000259" key="1">
    <source>
        <dbReference type="SMART" id="SM00464"/>
    </source>
</evidence>
<dbReference type="PANTHER" id="PTHR46732">
    <property type="entry name" value="ATP-DEPENDENT PROTEASE LA (LON) DOMAIN PROTEIN"/>
    <property type="match status" value="1"/>
</dbReference>
<dbReference type="RefSeq" id="WP_131913394.1">
    <property type="nucleotide sequence ID" value="NZ_OU594967.1"/>
</dbReference>
<reference evidence="2 3" key="1">
    <citation type="submission" date="2019-03" db="EMBL/GenBank/DDBJ databases">
        <title>Genomic Encyclopedia of Type Strains, Phase IV (KMG-IV): sequencing the most valuable type-strain genomes for metagenomic binning, comparative biology and taxonomic classification.</title>
        <authorList>
            <person name="Goeker M."/>
        </authorList>
    </citation>
    <scope>NUCLEOTIDE SEQUENCE [LARGE SCALE GENOMIC DNA]</scope>
    <source>
        <strain evidence="2 3">DSM 18577</strain>
    </source>
</reference>
<dbReference type="InterPro" id="IPR015947">
    <property type="entry name" value="PUA-like_sf"/>
</dbReference>
<gene>
    <name evidence="2" type="ORF">EV690_2625</name>
</gene>
<evidence type="ECO:0000313" key="2">
    <source>
        <dbReference type="EMBL" id="TCK47588.1"/>
    </source>
</evidence>
<feature type="domain" description="Lon N-terminal" evidence="1">
    <location>
        <begin position="19"/>
        <end position="206"/>
    </location>
</feature>
<dbReference type="Pfam" id="PF02190">
    <property type="entry name" value="LON_substr_bdg"/>
    <property type="match status" value="1"/>
</dbReference>
<dbReference type="InterPro" id="IPR003111">
    <property type="entry name" value="Lon_prtase_N"/>
</dbReference>
<dbReference type="OrthoDB" id="8558970at2"/>